<reference evidence="1" key="1">
    <citation type="submission" date="2021-01" db="EMBL/GenBank/DDBJ databases">
        <title>Genome public.</title>
        <authorList>
            <person name="Liu C."/>
            <person name="Sun Q."/>
        </authorList>
    </citation>
    <scope>NUCLEOTIDE SEQUENCE</scope>
    <source>
        <strain evidence="1">YIM B02565</strain>
    </source>
</reference>
<organism evidence="1 2">
    <name type="scientific">Clostridium paridis</name>
    <dbReference type="NCBI Taxonomy" id="2803863"/>
    <lineage>
        <taxon>Bacteria</taxon>
        <taxon>Bacillati</taxon>
        <taxon>Bacillota</taxon>
        <taxon>Clostridia</taxon>
        <taxon>Eubacteriales</taxon>
        <taxon>Clostridiaceae</taxon>
        <taxon>Clostridium</taxon>
    </lineage>
</organism>
<proteinExistence type="predicted"/>
<dbReference type="AlphaFoldDB" id="A0A937K3I4"/>
<comment type="caution">
    <text evidence="1">The sequence shown here is derived from an EMBL/GenBank/DDBJ whole genome shotgun (WGS) entry which is preliminary data.</text>
</comment>
<sequence length="71" mass="8285">MDMRDLLYKCLECNKQEIVRADNNIRDGRRCRICKGKLEQVGYLGLDLANEVNKSSTHYTHRVKKSNNSKL</sequence>
<accession>A0A937K3I4</accession>
<keyword evidence="2" id="KW-1185">Reference proteome</keyword>
<dbReference type="Proteomes" id="UP000623681">
    <property type="component" value="Unassembled WGS sequence"/>
</dbReference>
<name>A0A937K3I4_9CLOT</name>
<dbReference type="RefSeq" id="WP_202766193.1">
    <property type="nucleotide sequence ID" value="NZ_JAESWA010000017.1"/>
</dbReference>
<protein>
    <submittedName>
        <fullName evidence="1">Uncharacterized protein</fullName>
    </submittedName>
</protein>
<evidence type="ECO:0000313" key="1">
    <source>
        <dbReference type="EMBL" id="MBL4930809.1"/>
    </source>
</evidence>
<gene>
    <name evidence="1" type="ORF">JK634_03260</name>
</gene>
<dbReference type="EMBL" id="JAESWA010000017">
    <property type="protein sequence ID" value="MBL4930809.1"/>
    <property type="molecule type" value="Genomic_DNA"/>
</dbReference>
<evidence type="ECO:0000313" key="2">
    <source>
        <dbReference type="Proteomes" id="UP000623681"/>
    </source>
</evidence>